<proteinExistence type="predicted"/>
<name>A0ABD1YRZ4_9MARC</name>
<organism evidence="2 3">
    <name type="scientific">Riccia fluitans</name>
    <dbReference type="NCBI Taxonomy" id="41844"/>
    <lineage>
        <taxon>Eukaryota</taxon>
        <taxon>Viridiplantae</taxon>
        <taxon>Streptophyta</taxon>
        <taxon>Embryophyta</taxon>
        <taxon>Marchantiophyta</taxon>
        <taxon>Marchantiopsida</taxon>
        <taxon>Marchantiidae</taxon>
        <taxon>Marchantiales</taxon>
        <taxon>Ricciaceae</taxon>
        <taxon>Riccia</taxon>
    </lineage>
</organism>
<evidence type="ECO:0000256" key="1">
    <source>
        <dbReference type="SAM" id="MobiDB-lite"/>
    </source>
</evidence>
<accession>A0ABD1YRZ4</accession>
<protein>
    <submittedName>
        <fullName evidence="2">Uncharacterized protein</fullName>
    </submittedName>
</protein>
<evidence type="ECO:0000313" key="3">
    <source>
        <dbReference type="Proteomes" id="UP001605036"/>
    </source>
</evidence>
<evidence type="ECO:0000313" key="2">
    <source>
        <dbReference type="EMBL" id="KAL2633433.1"/>
    </source>
</evidence>
<dbReference type="AlphaFoldDB" id="A0ABD1YRZ4"/>
<feature type="region of interest" description="Disordered" evidence="1">
    <location>
        <begin position="54"/>
        <end position="74"/>
    </location>
</feature>
<reference evidence="2 3" key="1">
    <citation type="submission" date="2024-09" db="EMBL/GenBank/DDBJ databases">
        <title>Chromosome-scale assembly of Riccia fluitans.</title>
        <authorList>
            <person name="Paukszto L."/>
            <person name="Sawicki J."/>
            <person name="Karawczyk K."/>
            <person name="Piernik-Szablinska J."/>
            <person name="Szczecinska M."/>
            <person name="Mazdziarz M."/>
        </authorList>
    </citation>
    <scope>NUCLEOTIDE SEQUENCE [LARGE SCALE GENOMIC DNA]</scope>
    <source>
        <strain evidence="2">Rf_01</strain>
        <tissue evidence="2">Aerial parts of the thallus</tissue>
    </source>
</reference>
<gene>
    <name evidence="2" type="ORF">R1flu_004912</name>
</gene>
<feature type="compositionally biased region" description="Basic and acidic residues" evidence="1">
    <location>
        <begin position="55"/>
        <end position="74"/>
    </location>
</feature>
<keyword evidence="3" id="KW-1185">Reference proteome</keyword>
<sequence>MEFTNGKTWMSSKQIDEATLHVERTYDDNEAELHGKAEVVAASSINVKWSMLGGNHKEGLRTKPDDNWRQMVER</sequence>
<dbReference type="Proteomes" id="UP001605036">
    <property type="component" value="Unassembled WGS sequence"/>
</dbReference>
<comment type="caution">
    <text evidence="2">The sequence shown here is derived from an EMBL/GenBank/DDBJ whole genome shotgun (WGS) entry which is preliminary data.</text>
</comment>
<dbReference type="EMBL" id="JBHFFA010000003">
    <property type="protein sequence ID" value="KAL2633433.1"/>
    <property type="molecule type" value="Genomic_DNA"/>
</dbReference>